<evidence type="ECO:0000313" key="1">
    <source>
        <dbReference type="EMBL" id="SNX60020.1"/>
    </source>
</evidence>
<organism evidence="1 2">
    <name type="scientific">Nitrosomonas ureae</name>
    <dbReference type="NCBI Taxonomy" id="44577"/>
    <lineage>
        <taxon>Bacteria</taxon>
        <taxon>Pseudomonadati</taxon>
        <taxon>Pseudomonadota</taxon>
        <taxon>Betaproteobacteria</taxon>
        <taxon>Nitrosomonadales</taxon>
        <taxon>Nitrosomonadaceae</taxon>
        <taxon>Nitrosomonas</taxon>
    </lineage>
</organism>
<reference evidence="1 2" key="1">
    <citation type="submission" date="2017-08" db="EMBL/GenBank/DDBJ databases">
        <authorList>
            <person name="de Groot N.N."/>
        </authorList>
    </citation>
    <scope>NUCLEOTIDE SEQUENCE [LARGE SCALE GENOMIC DNA]</scope>
    <source>
        <strain evidence="1 2">Nm15</strain>
    </source>
</reference>
<dbReference type="EMBL" id="LT907782">
    <property type="protein sequence ID" value="SNX60020.1"/>
    <property type="molecule type" value="Genomic_DNA"/>
</dbReference>
<dbReference type="Gene3D" id="2.40.10.10">
    <property type="entry name" value="Trypsin-like serine proteases"/>
    <property type="match status" value="1"/>
</dbReference>
<dbReference type="SUPFAM" id="SSF50494">
    <property type="entry name" value="Trypsin-like serine proteases"/>
    <property type="match status" value="1"/>
</dbReference>
<dbReference type="RefSeq" id="WP_096292681.1">
    <property type="nucleotide sequence ID" value="NZ_LT907782.1"/>
</dbReference>
<dbReference type="AlphaFoldDB" id="A0A285BXU9"/>
<name>A0A285BXU9_9PROT</name>
<sequence length="270" mass="29936">MKTIDPSPLSTAAHKITLRFNGQNLSVATAFFYQHAESNWLVTNWHNLSGRNPLTGKTLSVSTGAIPNELVLHAAEWGHDGDKTFLHWSERVISLLDDAGDPKWKVHPEFRERVDIAVMEFKKIPDSLRVANNEKLLNLSKFKVRAGMDAFVLGYPLGISGGAKFPIWKRASIASEPDIDVDSLPKIVIDTATREGMSGSPVYVRNTGWWLPEGESGIKNHVIGEGTKFIGIYSGRVLGEDLLSAQLGIVWKETALIEIIESNCYDLVRE</sequence>
<protein>
    <submittedName>
        <fullName evidence="1">Trypsin-like peptidase domain-containing protein</fullName>
    </submittedName>
</protein>
<proteinExistence type="predicted"/>
<dbReference type="OrthoDB" id="7191282at2"/>
<accession>A0A285BXU9</accession>
<dbReference type="InterPro" id="IPR043504">
    <property type="entry name" value="Peptidase_S1_PA_chymotrypsin"/>
</dbReference>
<dbReference type="Pfam" id="PF13365">
    <property type="entry name" value="Trypsin_2"/>
    <property type="match status" value="1"/>
</dbReference>
<dbReference type="Proteomes" id="UP000242498">
    <property type="component" value="Chromosome I"/>
</dbReference>
<evidence type="ECO:0000313" key="2">
    <source>
        <dbReference type="Proteomes" id="UP000242498"/>
    </source>
</evidence>
<gene>
    <name evidence="1" type="ORF">SAMN06296273_1479</name>
</gene>
<dbReference type="InterPro" id="IPR009003">
    <property type="entry name" value="Peptidase_S1_PA"/>
</dbReference>